<reference evidence="3" key="1">
    <citation type="submission" date="2015-07" db="EMBL/GenBank/DDBJ databases">
        <title>Fjat-14205 dsm 2895.</title>
        <authorList>
            <person name="Liu B."/>
            <person name="Wang J."/>
            <person name="Zhu Y."/>
            <person name="Liu G."/>
            <person name="Chen Q."/>
            <person name="Chen Z."/>
            <person name="Lan J."/>
            <person name="Che J."/>
            <person name="Ge C."/>
            <person name="Shi H."/>
            <person name="Pan Z."/>
            <person name="Liu X."/>
        </authorList>
    </citation>
    <scope>NUCLEOTIDE SEQUENCE [LARGE SCALE GENOMIC DNA]</scope>
    <source>
        <strain evidence="3">DSM 25560</strain>
    </source>
</reference>
<keyword evidence="2" id="KW-0378">Hydrolase</keyword>
<name>A0ABR5JWA8_9BACI</name>
<proteinExistence type="predicted"/>
<dbReference type="Pfam" id="PF13354">
    <property type="entry name" value="Beta-lactamase2"/>
    <property type="match status" value="1"/>
</dbReference>
<gene>
    <name evidence="2" type="ORF">AEA09_18805</name>
</gene>
<dbReference type="InterPro" id="IPR000871">
    <property type="entry name" value="Beta-lactam_class-A"/>
</dbReference>
<dbReference type="EMBL" id="LGRV01000008">
    <property type="protein sequence ID" value="KOS66271.1"/>
    <property type="molecule type" value="Genomic_DNA"/>
</dbReference>
<comment type="caution">
    <text evidence="2">The sequence shown here is derived from an EMBL/GenBank/DDBJ whole genome shotgun (WGS) entry which is preliminary data.</text>
</comment>
<protein>
    <submittedName>
        <fullName evidence="2">D-alanyl-D-alanine carboxypeptidase</fullName>
    </submittedName>
</protein>
<evidence type="ECO:0000313" key="2">
    <source>
        <dbReference type="EMBL" id="KOS66271.1"/>
    </source>
</evidence>
<accession>A0ABR5JWA8</accession>
<dbReference type="Proteomes" id="UP000050668">
    <property type="component" value="Unassembled WGS sequence"/>
</dbReference>
<dbReference type="Gene3D" id="3.40.710.10">
    <property type="entry name" value="DD-peptidase/beta-lactamase superfamily"/>
    <property type="match status" value="1"/>
</dbReference>
<keyword evidence="2" id="KW-0645">Protease</keyword>
<dbReference type="InterPro" id="IPR045155">
    <property type="entry name" value="Beta-lactam_cat"/>
</dbReference>
<evidence type="ECO:0000259" key="1">
    <source>
        <dbReference type="Pfam" id="PF13354"/>
    </source>
</evidence>
<feature type="domain" description="Beta-lactamase class A catalytic" evidence="1">
    <location>
        <begin position="57"/>
        <end position="175"/>
    </location>
</feature>
<keyword evidence="3" id="KW-1185">Reference proteome</keyword>
<dbReference type="RefSeq" id="WP_053585498.1">
    <property type="nucleotide sequence ID" value="NZ_LGRV01000008.1"/>
</dbReference>
<organism evidence="2 3">
    <name type="scientific">Lysinibacillus contaminans</name>
    <dbReference type="NCBI Taxonomy" id="1293441"/>
    <lineage>
        <taxon>Bacteria</taxon>
        <taxon>Bacillati</taxon>
        <taxon>Bacillota</taxon>
        <taxon>Bacilli</taxon>
        <taxon>Bacillales</taxon>
        <taxon>Bacillaceae</taxon>
        <taxon>Lysinibacillus</taxon>
    </lineage>
</organism>
<dbReference type="PANTHER" id="PTHR35333:SF3">
    <property type="entry name" value="BETA-LACTAMASE-TYPE TRANSPEPTIDASE FOLD CONTAINING PROTEIN"/>
    <property type="match status" value="1"/>
</dbReference>
<dbReference type="PANTHER" id="PTHR35333">
    <property type="entry name" value="BETA-LACTAMASE"/>
    <property type="match status" value="1"/>
</dbReference>
<keyword evidence="2" id="KW-0121">Carboxypeptidase</keyword>
<dbReference type="InterPro" id="IPR012338">
    <property type="entry name" value="Beta-lactam/transpept-like"/>
</dbReference>
<dbReference type="SUPFAM" id="SSF56601">
    <property type="entry name" value="beta-lactamase/transpeptidase-like"/>
    <property type="match status" value="1"/>
</dbReference>
<evidence type="ECO:0000313" key="3">
    <source>
        <dbReference type="Proteomes" id="UP000050668"/>
    </source>
</evidence>
<dbReference type="GO" id="GO:0004180">
    <property type="term" value="F:carboxypeptidase activity"/>
    <property type="evidence" value="ECO:0007669"/>
    <property type="project" value="UniProtKB-KW"/>
</dbReference>
<sequence length="374" mass="42842">MKKLLLIIVGIVVLFVLIIGILAWSFKKYVNKEDPNYIVQFIKENIRNENVSLSINFNGQEWVEVNEKKKLPLASTVKIIVAIEYAQQAAEGKIDPAQEISLEELNTFYVPKTDGGAHEAWIAQLNKGQETINVPLSEVANGMIAFSSNANTEYLMNVLGFENINRVPESLGISKHDPLYPIVSVLFVTSQLMNEKNLTQEEALEALKSMDLSEYRNRAMEIHKKWLSHPPTNQEKEQLLKMMSMDFQKIWSDRLPGSTTEDYISIMEKLNSKEYYNKKIHTYLDPVMEQLMKNPANQEFLVHVGRKGGSTAFILTNTMYATDKEGNKTELAFFSNDLNRLEQAKLSRNLNGFQLKFLTNAEFRTYVREELSNL</sequence>